<feature type="disulfide bond" description="Redox-active" evidence="6">
    <location>
        <begin position="303"/>
        <end position="306"/>
    </location>
</feature>
<dbReference type="PANTHER" id="PTHR30111">
    <property type="entry name" value="33 KDA CHAPERONIN"/>
    <property type="match status" value="1"/>
</dbReference>
<dbReference type="Gene3D" id="1.10.287.480">
    <property type="entry name" value="helix hairpin bin"/>
    <property type="match status" value="1"/>
</dbReference>
<reference evidence="7 8" key="1">
    <citation type="journal article" date="2022" name="IScience">
        <title>An ultrasensitive nanofiber-based assay for enzymatic hydrolysis and deep-sea microbial degradation of cellulose.</title>
        <authorList>
            <person name="Tsudome M."/>
            <person name="Tachioka M."/>
            <person name="Miyazaki M."/>
            <person name="Uchimura K."/>
            <person name="Tsuda M."/>
            <person name="Takaki Y."/>
            <person name="Deguchi S."/>
        </authorList>
    </citation>
    <scope>NUCLEOTIDE SEQUENCE [LARGE SCALE GENOMIC DNA]</scope>
    <source>
        <strain evidence="7 8">GE09</strain>
    </source>
</reference>
<dbReference type="CDD" id="cd00498">
    <property type="entry name" value="Hsp33"/>
    <property type="match status" value="1"/>
</dbReference>
<dbReference type="InterPro" id="IPR016154">
    <property type="entry name" value="Heat_shock_Hsp33_C"/>
</dbReference>
<proteinExistence type="inferred from homology"/>
<dbReference type="InterPro" id="IPR016153">
    <property type="entry name" value="Heat_shock_Hsp33_N"/>
</dbReference>
<dbReference type="Pfam" id="PF01430">
    <property type="entry name" value="HSP33"/>
    <property type="match status" value="1"/>
</dbReference>
<evidence type="ECO:0000256" key="3">
    <source>
        <dbReference type="ARBA" id="ARBA00023157"/>
    </source>
</evidence>
<comment type="similarity">
    <text evidence="6">Belongs to the HSP33 family.</text>
</comment>
<dbReference type="HAMAP" id="MF_00117">
    <property type="entry name" value="HslO"/>
    <property type="match status" value="1"/>
</dbReference>
<evidence type="ECO:0000256" key="5">
    <source>
        <dbReference type="ARBA" id="ARBA00023284"/>
    </source>
</evidence>
<dbReference type="GO" id="GO:0005737">
    <property type="term" value="C:cytoplasm"/>
    <property type="evidence" value="ECO:0007669"/>
    <property type="project" value="UniProtKB-SubCell"/>
</dbReference>
<dbReference type="RefSeq" id="WP_236984128.1">
    <property type="nucleotide sequence ID" value="NZ_AP023086.1"/>
</dbReference>
<keyword evidence="4 6" id="KW-0143">Chaperone</keyword>
<evidence type="ECO:0000256" key="1">
    <source>
        <dbReference type="ARBA" id="ARBA00022490"/>
    </source>
</evidence>
<comment type="PTM">
    <text evidence="6">Under oxidizing conditions two disulfide bonds are formed involving the reactive cysteines. Under reducing conditions zinc is bound to the reactive cysteines and the protein is inactive.</text>
</comment>
<dbReference type="GO" id="GO:0042026">
    <property type="term" value="P:protein refolding"/>
    <property type="evidence" value="ECO:0007669"/>
    <property type="project" value="TreeGrafter"/>
</dbReference>
<dbReference type="PANTHER" id="PTHR30111:SF1">
    <property type="entry name" value="33 KDA CHAPERONIN"/>
    <property type="match status" value="1"/>
</dbReference>
<name>A0AAN1WKC5_9GAMM</name>
<dbReference type="SUPFAM" id="SSF64397">
    <property type="entry name" value="Hsp33 domain"/>
    <property type="match status" value="1"/>
</dbReference>
<evidence type="ECO:0000256" key="2">
    <source>
        <dbReference type="ARBA" id="ARBA00022833"/>
    </source>
</evidence>
<feature type="disulfide bond" description="Redox-active" evidence="6">
    <location>
        <begin position="270"/>
        <end position="272"/>
    </location>
</feature>
<organism evidence="7 8">
    <name type="scientific">Marinagarivorans cellulosilyticus</name>
    <dbReference type="NCBI Taxonomy" id="2721545"/>
    <lineage>
        <taxon>Bacteria</taxon>
        <taxon>Pseudomonadati</taxon>
        <taxon>Pseudomonadota</taxon>
        <taxon>Gammaproteobacteria</taxon>
        <taxon>Cellvibrionales</taxon>
        <taxon>Cellvibrionaceae</taxon>
        <taxon>Marinagarivorans</taxon>
    </lineage>
</organism>
<keyword evidence="2 6" id="KW-0862">Zinc</keyword>
<evidence type="ECO:0000313" key="7">
    <source>
        <dbReference type="EMBL" id="BCD99155.1"/>
    </source>
</evidence>
<evidence type="ECO:0000256" key="4">
    <source>
        <dbReference type="ARBA" id="ARBA00023186"/>
    </source>
</evidence>
<keyword evidence="3 6" id="KW-1015">Disulfide bond</keyword>
<dbReference type="GO" id="GO:0044183">
    <property type="term" value="F:protein folding chaperone"/>
    <property type="evidence" value="ECO:0007669"/>
    <property type="project" value="TreeGrafter"/>
</dbReference>
<dbReference type="Gene3D" id="3.90.1280.10">
    <property type="entry name" value="HSP33 redox switch-like"/>
    <property type="match status" value="1"/>
</dbReference>
<dbReference type="InterPro" id="IPR000397">
    <property type="entry name" value="Heat_shock_Hsp33"/>
</dbReference>
<keyword evidence="5 6" id="KW-0676">Redox-active center</keyword>
<dbReference type="GO" id="GO:0051082">
    <property type="term" value="F:unfolded protein binding"/>
    <property type="evidence" value="ECO:0007669"/>
    <property type="project" value="UniProtKB-UniRule"/>
</dbReference>
<protein>
    <recommendedName>
        <fullName evidence="6">33 kDa chaperonin</fullName>
    </recommendedName>
    <alternativeName>
        <fullName evidence="6">Heat shock protein 33 homolog</fullName>
        <shortName evidence="6">HSP33</shortName>
    </alternativeName>
</protein>
<dbReference type="EMBL" id="AP023086">
    <property type="protein sequence ID" value="BCD99155.1"/>
    <property type="molecule type" value="Genomic_DNA"/>
</dbReference>
<comment type="function">
    <text evidence="6">Redox regulated molecular chaperone. Protects both thermally unfolding and oxidatively damaged proteins from irreversible aggregation. Plays an important role in the bacterial defense system toward oxidative stress.</text>
</comment>
<dbReference type="NCBIfam" id="NF001033">
    <property type="entry name" value="PRK00114.1"/>
    <property type="match status" value="1"/>
</dbReference>
<dbReference type="KEGG" id="marq:MARGE09_P3356"/>
<keyword evidence="1 6" id="KW-0963">Cytoplasm</keyword>
<dbReference type="Gene3D" id="3.55.30.10">
    <property type="entry name" value="Hsp33 domain"/>
    <property type="match status" value="1"/>
</dbReference>
<evidence type="ECO:0000313" key="8">
    <source>
        <dbReference type="Proteomes" id="UP001320119"/>
    </source>
</evidence>
<sequence length="328" mass="35861">MTTQKPDADLTACAASTQNTSDDSITRFYFDDCDMRGEMVTLKKSVQAATEHQHLPANAQALLAEFLSGAALLAGILKFEGLLTLQIRGDGLVPMIMAEATHERSLRGIVKLAQQEHNDGAIVTNADIEGKPLRELVGNGVLTLTIDPIKGQRYQGIVPLEGDTIADCLSHYFTQSEQLPTKLWLFSDENSAGGLFLQSLPAVSRQAEYRDNSGIEPAERAANDWQTLVTLVNTLTTEESLNLSHETQLTRLFHEFTLRTASNVPAQFACSCSQERSENAIAAIGKLDAYALLKEQATIAIDCQFCGQNYQLGGEDLDRIFASNDQLH</sequence>
<dbReference type="Proteomes" id="UP001320119">
    <property type="component" value="Chromosome"/>
</dbReference>
<dbReference type="InterPro" id="IPR023212">
    <property type="entry name" value="Hsp33_helix_hairpin_bin_dom_sf"/>
</dbReference>
<comment type="subcellular location">
    <subcellularLocation>
        <location evidence="6">Cytoplasm</location>
    </subcellularLocation>
</comment>
<dbReference type="SUPFAM" id="SSF118352">
    <property type="entry name" value="HSP33 redox switch-like"/>
    <property type="match status" value="1"/>
</dbReference>
<keyword evidence="8" id="KW-1185">Reference proteome</keyword>
<dbReference type="AlphaFoldDB" id="A0AAN1WKC5"/>
<gene>
    <name evidence="6" type="primary">hslO</name>
    <name evidence="7" type="ORF">MARGE09_P3356</name>
</gene>
<dbReference type="PIRSF" id="PIRSF005261">
    <property type="entry name" value="Heat_shock_Hsp33"/>
    <property type="match status" value="1"/>
</dbReference>
<accession>A0AAN1WKC5</accession>
<evidence type="ECO:0000256" key="6">
    <source>
        <dbReference type="HAMAP-Rule" id="MF_00117"/>
    </source>
</evidence>